<keyword evidence="2" id="KW-1185">Reference proteome</keyword>
<feature type="non-terminal residue" evidence="1">
    <location>
        <position position="70"/>
    </location>
</feature>
<evidence type="ECO:0000313" key="1">
    <source>
        <dbReference type="EMBL" id="CAG8816859.1"/>
    </source>
</evidence>
<comment type="caution">
    <text evidence="1">The sequence shown here is derived from an EMBL/GenBank/DDBJ whole genome shotgun (WGS) entry which is preliminary data.</text>
</comment>
<name>A0A9N9KBF1_9GLOM</name>
<accession>A0A9N9KBF1</accession>
<dbReference type="EMBL" id="CAJVQA010044794">
    <property type="protein sequence ID" value="CAG8816859.1"/>
    <property type="molecule type" value="Genomic_DNA"/>
</dbReference>
<sequence length="70" mass="8157">QKRKIMSIRKAKCELKEKSKKNIQPCFKKLKISAETIIPQLLIDVLQQVVIPDIENHMIIKTNQFAKDNP</sequence>
<organism evidence="1 2">
    <name type="scientific">Cetraspora pellucida</name>
    <dbReference type="NCBI Taxonomy" id="1433469"/>
    <lineage>
        <taxon>Eukaryota</taxon>
        <taxon>Fungi</taxon>
        <taxon>Fungi incertae sedis</taxon>
        <taxon>Mucoromycota</taxon>
        <taxon>Glomeromycotina</taxon>
        <taxon>Glomeromycetes</taxon>
        <taxon>Diversisporales</taxon>
        <taxon>Gigasporaceae</taxon>
        <taxon>Cetraspora</taxon>
    </lineage>
</organism>
<proteinExistence type="predicted"/>
<gene>
    <name evidence="1" type="ORF">CPELLU_LOCUS19282</name>
</gene>
<evidence type="ECO:0000313" key="2">
    <source>
        <dbReference type="Proteomes" id="UP000789759"/>
    </source>
</evidence>
<reference evidence="1" key="1">
    <citation type="submission" date="2021-06" db="EMBL/GenBank/DDBJ databases">
        <authorList>
            <person name="Kallberg Y."/>
            <person name="Tangrot J."/>
            <person name="Rosling A."/>
        </authorList>
    </citation>
    <scope>NUCLEOTIDE SEQUENCE</scope>
    <source>
        <strain evidence="1">FL966</strain>
    </source>
</reference>
<dbReference type="Proteomes" id="UP000789759">
    <property type="component" value="Unassembled WGS sequence"/>
</dbReference>
<dbReference type="AlphaFoldDB" id="A0A9N9KBF1"/>
<protein>
    <submittedName>
        <fullName evidence="1">23174_t:CDS:1</fullName>
    </submittedName>
</protein>